<protein>
    <submittedName>
        <fullName evidence="1">Rpn family recombination-promoting nuclease/putative transposase</fullName>
    </submittedName>
</protein>
<comment type="caution">
    <text evidence="1">The sequence shown here is derived from an EMBL/GenBank/DDBJ whole genome shotgun (WGS) entry which is preliminary data.</text>
</comment>
<dbReference type="Proteomes" id="UP001203972">
    <property type="component" value="Unassembled WGS sequence"/>
</dbReference>
<dbReference type="EMBL" id="JAKTMA010000015">
    <property type="protein sequence ID" value="MCR0233050.1"/>
    <property type="molecule type" value="Genomic_DNA"/>
</dbReference>
<gene>
    <name evidence="1" type="ORF">MKC95_09765</name>
</gene>
<sequence length="328" mass="37345">MKEKLAISELIEKDKGKAYDEYCKKILSNKQILAHIIKRCVLEFADVPLQEIPSYIESSPMINATLSGNDKIIGMNTEDETIAGAMIRYDILFEVTLPEESKEGTKEKIGLFINIEAQVKDDPGYSLVRRALYYCSRLIARQKNSPGGFEKSKFDDIKKVYSIFLCINHPEQKDDVINMYSIKESSLSDKVWEEKADNYDLMTAIMVYPGKDYDYNDQDHSLQELLNILFMSKLSAEERKRQLTENYGIQMTKEIESEVEDMCNLSQGIKAEGKAEGIAEGIIKTTVDHVEALLATGNFDVDSAMEMLKVADDLRPEIKKAMNKKEKK</sequence>
<dbReference type="AlphaFoldDB" id="A0AAP2XSD3"/>
<evidence type="ECO:0000313" key="1">
    <source>
        <dbReference type="EMBL" id="MCR0233050.1"/>
    </source>
</evidence>
<evidence type="ECO:0000313" key="2">
    <source>
        <dbReference type="Proteomes" id="UP001203972"/>
    </source>
</evidence>
<organism evidence="1 2">
    <name type="scientific">Clostridium innocuum</name>
    <dbReference type="NCBI Taxonomy" id="1522"/>
    <lineage>
        <taxon>Bacteria</taxon>
        <taxon>Bacillati</taxon>
        <taxon>Bacillota</taxon>
        <taxon>Clostridia</taxon>
        <taxon>Eubacteriales</taxon>
        <taxon>Clostridiaceae</taxon>
        <taxon>Clostridium</taxon>
    </lineage>
</organism>
<accession>A0AAP2XSD3</accession>
<proteinExistence type="predicted"/>
<dbReference type="RefSeq" id="WP_257333004.1">
    <property type="nucleotide sequence ID" value="NZ_JBPFKS010000010.1"/>
</dbReference>
<name>A0AAP2XSD3_CLOIN</name>
<reference evidence="1" key="1">
    <citation type="journal article" date="2022" name="Clin. Infect. Dis.">
        <title>Association between Clostridium innocuum and antibiotic-associated diarrhea in adults and children: A cross-sectional study and comparative genomics analysis.</title>
        <authorList>
            <person name="Cherny K.E."/>
            <person name="Muscat E.B."/>
            <person name="Balaji A."/>
            <person name="Mukherjee J."/>
            <person name="Ozer E.A."/>
            <person name="Angarone M.P."/>
            <person name="Hauser A.R."/>
            <person name="Sichel J.S."/>
            <person name="Amponsah E."/>
            <person name="Kociolek L.K."/>
        </authorList>
    </citation>
    <scope>NUCLEOTIDE SEQUENCE</scope>
    <source>
        <strain evidence="1">NU1-AC-029v</strain>
    </source>
</reference>
<dbReference type="Pfam" id="PF12784">
    <property type="entry name" value="PDDEXK_2"/>
    <property type="match status" value="1"/>
</dbReference>